<gene>
    <name evidence="2" type="ORF">DPMN_178629</name>
</gene>
<dbReference type="OrthoDB" id="5965452at2759"/>
<dbReference type="InterPro" id="IPR024280">
    <property type="entry name" value="FAM167"/>
</dbReference>
<proteinExistence type="inferred from homology"/>
<sequence>MSLEVTSIDITKKVCVICGEQDDRQVSKLGEKGCQGLSLDAKNYKDFQCELFMTSYERNSDDVRYSEKMREFHRPTLCVIDENGIDVTKSVCEISEPGSLDGFTGGDNGIPATCDHNANWTKSDEHDLNRESGNNLLIPKCDDDFDLCELKATTARLKLSTRRQSTVAWQQAHLGSTRVPVVLPKFDSSKLIKSYKDTDTDNNNQDDDSFTEERKNRIDDALAWLRSELMQMRSEDERLARQLLSIRHDIHQLKLQRSCQAHREMLEDVTLDMEENHVLNVISDMPIPDSVHDTPLKHLGVTRMHLSARRFSTC</sequence>
<organism evidence="2 3">
    <name type="scientific">Dreissena polymorpha</name>
    <name type="common">Zebra mussel</name>
    <name type="synonym">Mytilus polymorpha</name>
    <dbReference type="NCBI Taxonomy" id="45954"/>
    <lineage>
        <taxon>Eukaryota</taxon>
        <taxon>Metazoa</taxon>
        <taxon>Spiralia</taxon>
        <taxon>Lophotrochozoa</taxon>
        <taxon>Mollusca</taxon>
        <taxon>Bivalvia</taxon>
        <taxon>Autobranchia</taxon>
        <taxon>Heteroconchia</taxon>
        <taxon>Euheterodonta</taxon>
        <taxon>Imparidentia</taxon>
        <taxon>Neoheterodontei</taxon>
        <taxon>Myida</taxon>
        <taxon>Dreissenoidea</taxon>
        <taxon>Dreissenidae</taxon>
        <taxon>Dreissena</taxon>
    </lineage>
</organism>
<evidence type="ECO:0000313" key="2">
    <source>
        <dbReference type="EMBL" id="KAH3777193.1"/>
    </source>
</evidence>
<dbReference type="PANTHER" id="PTHR32289">
    <property type="entry name" value="PROTEIN FAM167A"/>
    <property type="match status" value="1"/>
</dbReference>
<evidence type="ECO:0000256" key="1">
    <source>
        <dbReference type="ARBA" id="ARBA00005489"/>
    </source>
</evidence>
<dbReference type="Proteomes" id="UP000828390">
    <property type="component" value="Unassembled WGS sequence"/>
</dbReference>
<dbReference type="AlphaFoldDB" id="A0A9D4ED96"/>
<name>A0A9D4ED96_DREPO</name>
<protein>
    <submittedName>
        <fullName evidence="2">Uncharacterized protein</fullName>
    </submittedName>
</protein>
<comment type="caution">
    <text evidence="2">The sequence shown here is derived from an EMBL/GenBank/DDBJ whole genome shotgun (WGS) entry which is preliminary data.</text>
</comment>
<evidence type="ECO:0000313" key="3">
    <source>
        <dbReference type="Proteomes" id="UP000828390"/>
    </source>
</evidence>
<keyword evidence="3" id="KW-1185">Reference proteome</keyword>
<dbReference type="PANTHER" id="PTHR32289:SF1">
    <property type="entry name" value="PROTEIN FAM167A-LIKE"/>
    <property type="match status" value="1"/>
</dbReference>
<dbReference type="InterPro" id="IPR051771">
    <property type="entry name" value="FAM167_domain"/>
</dbReference>
<comment type="similarity">
    <text evidence="1">Belongs to the FAM167 (SEC) family.</text>
</comment>
<reference evidence="2" key="1">
    <citation type="journal article" date="2019" name="bioRxiv">
        <title>The Genome of the Zebra Mussel, Dreissena polymorpha: A Resource for Invasive Species Research.</title>
        <authorList>
            <person name="McCartney M.A."/>
            <person name="Auch B."/>
            <person name="Kono T."/>
            <person name="Mallez S."/>
            <person name="Zhang Y."/>
            <person name="Obille A."/>
            <person name="Becker A."/>
            <person name="Abrahante J.E."/>
            <person name="Garbe J."/>
            <person name="Badalamenti J.P."/>
            <person name="Herman A."/>
            <person name="Mangelson H."/>
            <person name="Liachko I."/>
            <person name="Sullivan S."/>
            <person name="Sone E.D."/>
            <person name="Koren S."/>
            <person name="Silverstein K.A.T."/>
            <person name="Beckman K.B."/>
            <person name="Gohl D.M."/>
        </authorList>
    </citation>
    <scope>NUCLEOTIDE SEQUENCE</scope>
    <source>
        <strain evidence="2">Duluth1</strain>
        <tissue evidence="2">Whole animal</tissue>
    </source>
</reference>
<dbReference type="Pfam" id="PF11652">
    <property type="entry name" value="FAM167"/>
    <property type="match status" value="1"/>
</dbReference>
<dbReference type="EMBL" id="JAIWYP010000009">
    <property type="protein sequence ID" value="KAH3777193.1"/>
    <property type="molecule type" value="Genomic_DNA"/>
</dbReference>
<reference evidence="2" key="2">
    <citation type="submission" date="2020-11" db="EMBL/GenBank/DDBJ databases">
        <authorList>
            <person name="McCartney M.A."/>
            <person name="Auch B."/>
            <person name="Kono T."/>
            <person name="Mallez S."/>
            <person name="Becker A."/>
            <person name="Gohl D.M."/>
            <person name="Silverstein K.A.T."/>
            <person name="Koren S."/>
            <person name="Bechman K.B."/>
            <person name="Herman A."/>
            <person name="Abrahante J.E."/>
            <person name="Garbe J."/>
        </authorList>
    </citation>
    <scope>NUCLEOTIDE SEQUENCE</scope>
    <source>
        <strain evidence="2">Duluth1</strain>
        <tissue evidence="2">Whole animal</tissue>
    </source>
</reference>
<accession>A0A9D4ED96</accession>